<organism evidence="1 4">
    <name type="scientific">Mycobacterium bouchedurhonense</name>
    <dbReference type="NCBI Taxonomy" id="701041"/>
    <lineage>
        <taxon>Bacteria</taxon>
        <taxon>Bacillati</taxon>
        <taxon>Actinomycetota</taxon>
        <taxon>Actinomycetes</taxon>
        <taxon>Mycobacteriales</taxon>
        <taxon>Mycobacteriaceae</taxon>
        <taxon>Mycobacterium</taxon>
        <taxon>Mycobacterium avium complex (MAC)</taxon>
    </lineage>
</organism>
<reference evidence="1" key="2">
    <citation type="submission" date="2020-07" db="EMBL/GenBank/DDBJ databases">
        <authorList>
            <person name="Pettersson B.M.F."/>
            <person name="Behra P.R.K."/>
            <person name="Ramesh M."/>
            <person name="Das S."/>
            <person name="Dasgupta S."/>
            <person name="Kirsebom L.A."/>
        </authorList>
    </citation>
    <scope>NUCLEOTIDE SEQUENCE</scope>
    <source>
        <strain evidence="1">DSM 45439</strain>
    </source>
</reference>
<dbReference type="AlphaFoldDB" id="A0AAW5S7I2"/>
<reference evidence="1" key="3">
    <citation type="journal article" date="2022" name="BMC Genomics">
        <title>Comparative genome analysis of mycobacteria focusing on tRNA and non-coding RNA.</title>
        <authorList>
            <person name="Behra P.R.K."/>
            <person name="Pettersson B.M.F."/>
            <person name="Ramesh M."/>
            <person name="Das S."/>
            <person name="Dasgupta S."/>
            <person name="Kirsebom L.A."/>
        </authorList>
    </citation>
    <scope>NUCLEOTIDE SEQUENCE</scope>
    <source>
        <strain evidence="1">DSM 45439</strain>
    </source>
</reference>
<name>A0AAW5S7I2_MYCBC</name>
<comment type="caution">
    <text evidence="1">The sequence shown here is derived from an EMBL/GenBank/DDBJ whole genome shotgun (WGS) entry which is preliminary data.</text>
</comment>
<evidence type="ECO:0008006" key="5">
    <source>
        <dbReference type="Google" id="ProtNLM"/>
    </source>
</evidence>
<dbReference type="Proteomes" id="UP000192293">
    <property type="component" value="Unassembled WGS sequence"/>
</dbReference>
<evidence type="ECO:0000313" key="4">
    <source>
        <dbReference type="Proteomes" id="UP001207588"/>
    </source>
</evidence>
<accession>A0AAW5S7I2</accession>
<gene>
    <name evidence="2" type="ORF">BST19_15260</name>
    <name evidence="1" type="ORF">H7I91_17970</name>
</gene>
<keyword evidence="3" id="KW-1185">Reference proteome</keyword>
<evidence type="ECO:0000313" key="1">
    <source>
        <dbReference type="EMBL" id="MCV6991142.1"/>
    </source>
</evidence>
<dbReference type="RefSeq" id="WP_083071359.1">
    <property type="nucleotide sequence ID" value="NZ_JACKTG010000053.1"/>
</dbReference>
<dbReference type="EMBL" id="MVHL01000021">
    <property type="protein sequence ID" value="ORA50275.1"/>
    <property type="molecule type" value="Genomic_DNA"/>
</dbReference>
<evidence type="ECO:0000313" key="2">
    <source>
        <dbReference type="EMBL" id="ORA50275.1"/>
    </source>
</evidence>
<protein>
    <recommendedName>
        <fullName evidence="5">Cupin</fullName>
    </recommendedName>
</protein>
<sequence>MDLSTLITVTIGTTPTQIWPAGNGYEHRFLIVQNSGDTAVFVGDDSVSANGQTPALPLHPGANLTVPRRGGLCGVVESGTGTVTCLPIEA</sequence>
<proteinExistence type="predicted"/>
<dbReference type="EMBL" id="JACKTG010000053">
    <property type="protein sequence ID" value="MCV6991142.1"/>
    <property type="molecule type" value="Genomic_DNA"/>
</dbReference>
<dbReference type="Proteomes" id="UP001207588">
    <property type="component" value="Unassembled WGS sequence"/>
</dbReference>
<reference evidence="2 3" key="1">
    <citation type="submission" date="2017-02" db="EMBL/GenBank/DDBJ databases">
        <title>The new phylogeny of genus Mycobacterium.</title>
        <authorList>
            <person name="Tortoli E."/>
            <person name="Trovato A."/>
            <person name="Cirillo D.M."/>
        </authorList>
    </citation>
    <scope>NUCLEOTIDE SEQUENCE [LARGE SCALE GENOMIC DNA]</scope>
    <source>
        <strain evidence="2 3">DSM 45439</strain>
    </source>
</reference>
<evidence type="ECO:0000313" key="3">
    <source>
        <dbReference type="Proteomes" id="UP000192293"/>
    </source>
</evidence>